<keyword evidence="1" id="KW-0472">Membrane</keyword>
<keyword evidence="1" id="KW-1133">Transmembrane helix</keyword>
<name>A0A6S6U3X3_9BACT</name>
<dbReference type="AlphaFoldDB" id="A0A6S6U3X3"/>
<dbReference type="EMBL" id="CACVAP010000105">
    <property type="protein sequence ID" value="CAA6822898.1"/>
    <property type="molecule type" value="Genomic_DNA"/>
</dbReference>
<evidence type="ECO:0000313" key="2">
    <source>
        <dbReference type="EMBL" id="CAA6822898.1"/>
    </source>
</evidence>
<protein>
    <recommendedName>
        <fullName evidence="3">GGDEF domain-containing protein</fullName>
    </recommendedName>
</protein>
<proteinExistence type="predicted"/>
<sequence length="129" mass="15060">MRKKLFIILFIIILGATASYLLLGSLLIYILTLLVGATLLYFTKLNNRNRKENLNIIRDESKLYFYLSDDLLFSVDLVRNKSMTETLRASIQNEMSTIHNITRKICFINFKDDNLLKELNSKLNIHTDK</sequence>
<evidence type="ECO:0008006" key="3">
    <source>
        <dbReference type="Google" id="ProtNLM"/>
    </source>
</evidence>
<reference evidence="2" key="1">
    <citation type="submission" date="2020-01" db="EMBL/GenBank/DDBJ databases">
        <authorList>
            <person name="Meier V. D."/>
            <person name="Meier V D."/>
        </authorList>
    </citation>
    <scope>NUCLEOTIDE SEQUENCE</scope>
    <source>
        <strain evidence="2">HLG_WM_MAG_06</strain>
    </source>
</reference>
<feature type="transmembrane region" description="Helical" evidence="1">
    <location>
        <begin position="28"/>
        <end position="45"/>
    </location>
</feature>
<accession>A0A6S6U3X3</accession>
<organism evidence="2">
    <name type="scientific">uncultured Sulfurovum sp</name>
    <dbReference type="NCBI Taxonomy" id="269237"/>
    <lineage>
        <taxon>Bacteria</taxon>
        <taxon>Pseudomonadati</taxon>
        <taxon>Campylobacterota</taxon>
        <taxon>Epsilonproteobacteria</taxon>
        <taxon>Campylobacterales</taxon>
        <taxon>Sulfurovaceae</taxon>
        <taxon>Sulfurovum</taxon>
        <taxon>environmental samples</taxon>
    </lineage>
</organism>
<evidence type="ECO:0000256" key="1">
    <source>
        <dbReference type="SAM" id="Phobius"/>
    </source>
</evidence>
<keyword evidence="1" id="KW-0812">Transmembrane</keyword>
<gene>
    <name evidence="2" type="ORF">HELGO_WM27074</name>
</gene>